<reference evidence="1 2" key="1">
    <citation type="submission" date="2018-09" db="EMBL/GenBank/DDBJ databases">
        <title>Isolation, diversity and antifungal activity of actinobacteria from wheat.</title>
        <authorList>
            <person name="Han C."/>
        </authorList>
    </citation>
    <scope>NUCLEOTIDE SEQUENCE [LARGE SCALE GENOMIC DNA]</scope>
    <source>
        <strain evidence="1 2">NEAU-YY265</strain>
    </source>
</reference>
<evidence type="ECO:0000313" key="2">
    <source>
        <dbReference type="Proteomes" id="UP000284057"/>
    </source>
</evidence>
<dbReference type="EMBL" id="QUAL01000385">
    <property type="protein sequence ID" value="RIQ13241.1"/>
    <property type="molecule type" value="Genomic_DNA"/>
</dbReference>
<gene>
    <name evidence="1" type="ORF">DY240_26185</name>
</gene>
<proteinExistence type="predicted"/>
<accession>A0A418KIT0</accession>
<name>A0A418KIT0_9ACTN</name>
<organism evidence="1 2">
    <name type="scientific">Jiangella rhizosphaerae</name>
    <dbReference type="NCBI Taxonomy" id="2293569"/>
    <lineage>
        <taxon>Bacteria</taxon>
        <taxon>Bacillati</taxon>
        <taxon>Actinomycetota</taxon>
        <taxon>Actinomycetes</taxon>
        <taxon>Jiangellales</taxon>
        <taxon>Jiangellaceae</taxon>
        <taxon>Jiangella</taxon>
    </lineage>
</organism>
<sequence>MGMGKSRVTIELAPWVLAAVEQDARDESLSLDEYVERALVDAHFRARLARAEPVEFTPEEERLIRRALDWQNRDL</sequence>
<dbReference type="AlphaFoldDB" id="A0A418KIT0"/>
<protein>
    <recommendedName>
        <fullName evidence="3">CopG family transcriptional regulator</fullName>
    </recommendedName>
</protein>
<comment type="caution">
    <text evidence="1">The sequence shown here is derived from an EMBL/GenBank/DDBJ whole genome shotgun (WGS) entry which is preliminary data.</text>
</comment>
<keyword evidence="2" id="KW-1185">Reference proteome</keyword>
<evidence type="ECO:0000313" key="1">
    <source>
        <dbReference type="EMBL" id="RIQ13241.1"/>
    </source>
</evidence>
<evidence type="ECO:0008006" key="3">
    <source>
        <dbReference type="Google" id="ProtNLM"/>
    </source>
</evidence>
<dbReference type="Proteomes" id="UP000284057">
    <property type="component" value="Unassembled WGS sequence"/>
</dbReference>